<proteinExistence type="inferred from homology"/>
<dbReference type="PANTHER" id="PTHR11559">
    <property type="entry name" value="CARBOXYLESTERASE"/>
    <property type="match status" value="1"/>
</dbReference>
<comment type="caution">
    <text evidence="3">The sequence shown here is derived from an EMBL/GenBank/DDBJ whole genome shotgun (WGS) entry which is preliminary data.</text>
</comment>
<evidence type="ECO:0000313" key="4">
    <source>
        <dbReference type="Proteomes" id="UP000092124"/>
    </source>
</evidence>
<reference evidence="3 4" key="1">
    <citation type="submission" date="2016-06" db="EMBL/GenBank/DDBJ databases">
        <title>The Draft Genome Sequence and Annotation of the Desert Woodrat Neotoma lepida.</title>
        <authorList>
            <person name="Campbell M."/>
            <person name="Oakeson K.F."/>
            <person name="Yandell M."/>
            <person name="Halpert J.R."/>
            <person name="Dearing D."/>
        </authorList>
    </citation>
    <scope>NUCLEOTIDE SEQUENCE [LARGE SCALE GENOMIC DNA]</scope>
    <source>
        <strain evidence="3">417</strain>
        <tissue evidence="3">Liver</tissue>
    </source>
</reference>
<comment type="similarity">
    <text evidence="1">Belongs to the type-B carboxylesterase/lipase family.</text>
</comment>
<keyword evidence="4" id="KW-1185">Reference proteome</keyword>
<organism evidence="3 4">
    <name type="scientific">Neotoma lepida</name>
    <name type="common">Desert woodrat</name>
    <dbReference type="NCBI Taxonomy" id="56216"/>
    <lineage>
        <taxon>Eukaryota</taxon>
        <taxon>Metazoa</taxon>
        <taxon>Chordata</taxon>
        <taxon>Craniata</taxon>
        <taxon>Vertebrata</taxon>
        <taxon>Euteleostomi</taxon>
        <taxon>Mammalia</taxon>
        <taxon>Eutheria</taxon>
        <taxon>Euarchontoglires</taxon>
        <taxon>Glires</taxon>
        <taxon>Rodentia</taxon>
        <taxon>Myomorpha</taxon>
        <taxon>Muroidea</taxon>
        <taxon>Cricetidae</taxon>
        <taxon>Neotominae</taxon>
        <taxon>Neotoma</taxon>
    </lineage>
</organism>
<dbReference type="Gene3D" id="3.40.50.1820">
    <property type="entry name" value="alpha/beta hydrolase"/>
    <property type="match status" value="1"/>
</dbReference>
<name>A0A1A6GHR2_NEOLE</name>
<dbReference type="STRING" id="56216.A0A1A6GHR2"/>
<dbReference type="Pfam" id="PF00135">
    <property type="entry name" value="COesterase"/>
    <property type="match status" value="1"/>
</dbReference>
<dbReference type="InterPro" id="IPR002018">
    <property type="entry name" value="CarbesteraseB"/>
</dbReference>
<dbReference type="AlphaFoldDB" id="A0A1A6GHR2"/>
<dbReference type="Proteomes" id="UP000092124">
    <property type="component" value="Unassembled WGS sequence"/>
</dbReference>
<evidence type="ECO:0000256" key="1">
    <source>
        <dbReference type="ARBA" id="ARBA00005964"/>
    </source>
</evidence>
<gene>
    <name evidence="3" type="ORF">A6R68_05699</name>
</gene>
<feature type="non-terminal residue" evidence="3">
    <location>
        <position position="1"/>
    </location>
</feature>
<dbReference type="EMBL" id="LZPO01089107">
    <property type="protein sequence ID" value="OBS65761.1"/>
    <property type="molecule type" value="Genomic_DNA"/>
</dbReference>
<dbReference type="InterPro" id="IPR050309">
    <property type="entry name" value="Type-B_Carboxylest/Lipase"/>
</dbReference>
<dbReference type="OrthoDB" id="3200163at2759"/>
<evidence type="ECO:0000313" key="3">
    <source>
        <dbReference type="EMBL" id="OBS65761.1"/>
    </source>
</evidence>
<evidence type="ECO:0000259" key="2">
    <source>
        <dbReference type="Pfam" id="PF00135"/>
    </source>
</evidence>
<dbReference type="SUPFAM" id="SSF53474">
    <property type="entry name" value="alpha/beta-Hydrolases"/>
    <property type="match status" value="1"/>
</dbReference>
<feature type="non-terminal residue" evidence="3">
    <location>
        <position position="121"/>
    </location>
</feature>
<sequence length="121" mass="13276">KVAALAGCKTTTSAAMVHCLRQKTEEELLEVTLKMVGVSVPAPEEILAEKSFNNVPYMVGINKQEYGWIIPMNVSKNLIPAAIEEYLGGTDDLVKKKKLFLDLMGDAMFGVPSVIVARNHR</sequence>
<feature type="domain" description="Carboxylesterase type B" evidence="2">
    <location>
        <begin position="1"/>
        <end position="77"/>
    </location>
</feature>
<accession>A0A1A6GHR2</accession>
<protein>
    <recommendedName>
        <fullName evidence="2">Carboxylesterase type B domain-containing protein</fullName>
    </recommendedName>
</protein>
<dbReference type="InterPro" id="IPR029058">
    <property type="entry name" value="AB_hydrolase_fold"/>
</dbReference>